<comment type="caution">
    <text evidence="1">The sequence shown here is derived from an EMBL/GenBank/DDBJ whole genome shotgun (WGS) entry which is preliminary data.</text>
</comment>
<dbReference type="EMBL" id="LCPV01000010">
    <property type="protein sequence ID" value="KKW07680.1"/>
    <property type="molecule type" value="Genomic_DNA"/>
</dbReference>
<reference evidence="1 2" key="1">
    <citation type="journal article" date="2015" name="Nature">
        <title>rRNA introns, odd ribosomes, and small enigmatic genomes across a large radiation of phyla.</title>
        <authorList>
            <person name="Brown C.T."/>
            <person name="Hug L.A."/>
            <person name="Thomas B.C."/>
            <person name="Sharon I."/>
            <person name="Castelle C.J."/>
            <person name="Singh A."/>
            <person name="Wilkins M.J."/>
            <person name="Williams K.H."/>
            <person name="Banfield J.F."/>
        </authorList>
    </citation>
    <scope>NUCLEOTIDE SEQUENCE [LARGE SCALE GENOMIC DNA]</scope>
</reference>
<accession>A0A0G1VN36</accession>
<name>A0A0G1VN36_9BACT</name>
<protein>
    <submittedName>
        <fullName evidence="1">Uncharacterized protein</fullName>
    </submittedName>
</protein>
<evidence type="ECO:0000313" key="2">
    <source>
        <dbReference type="Proteomes" id="UP000034589"/>
    </source>
</evidence>
<organism evidence="1 2">
    <name type="scientific">Candidatus Kaiserbacteria bacterium GW2011_GWC2_49_12</name>
    <dbReference type="NCBI Taxonomy" id="1618675"/>
    <lineage>
        <taxon>Bacteria</taxon>
        <taxon>Candidatus Kaiseribacteriota</taxon>
    </lineage>
</organism>
<sequence>MASKAELQYLEKNKSVSYCMLVVEPKIEKVRKRFTQLVQQ</sequence>
<gene>
    <name evidence="1" type="ORF">UY39_C0010G0006</name>
</gene>
<proteinExistence type="predicted"/>
<dbReference type="AlphaFoldDB" id="A0A0G1VN36"/>
<evidence type="ECO:0000313" key="1">
    <source>
        <dbReference type="EMBL" id="KKW07680.1"/>
    </source>
</evidence>
<dbReference type="Proteomes" id="UP000034589">
    <property type="component" value="Unassembled WGS sequence"/>
</dbReference>